<comment type="caution">
    <text evidence="1">The sequence shown here is derived from an EMBL/GenBank/DDBJ whole genome shotgun (WGS) entry which is preliminary data.</text>
</comment>
<organism evidence="1 2">
    <name type="scientific">Streptomyces calidiresistens</name>
    <dbReference type="NCBI Taxonomy" id="1485586"/>
    <lineage>
        <taxon>Bacteria</taxon>
        <taxon>Bacillati</taxon>
        <taxon>Actinomycetota</taxon>
        <taxon>Actinomycetes</taxon>
        <taxon>Kitasatosporales</taxon>
        <taxon>Streptomycetaceae</taxon>
        <taxon>Streptomyces</taxon>
    </lineage>
</organism>
<sequence>MARHTITELHAALGTAIERLAPVLTDLEPNQTTWTLGFQPSESAELELHIYRATRAELDAIATALGARPGDITRTGLRSGGKEEHEVRFAVSGIPAVVSAWLPEPSEREQLLARLAQLDASDPSSVRRLT</sequence>
<dbReference type="AlphaFoldDB" id="A0A7W3XZ61"/>
<reference evidence="2" key="1">
    <citation type="submission" date="2019-10" db="EMBL/GenBank/DDBJ databases">
        <title>Streptomyces sp. nov., a novel actinobacterium isolated from alkaline environment.</title>
        <authorList>
            <person name="Golinska P."/>
        </authorList>
    </citation>
    <scope>NUCLEOTIDE SEQUENCE [LARGE SCALE GENOMIC DNA]</scope>
    <source>
        <strain evidence="2">DSM 42108</strain>
    </source>
</reference>
<protein>
    <submittedName>
        <fullName evidence="1">Uncharacterized protein</fullName>
    </submittedName>
</protein>
<dbReference type="Proteomes" id="UP000530234">
    <property type="component" value="Unassembled WGS sequence"/>
</dbReference>
<evidence type="ECO:0000313" key="2">
    <source>
        <dbReference type="Proteomes" id="UP000530234"/>
    </source>
</evidence>
<name>A0A7W3XZ61_9ACTN</name>
<dbReference type="EMBL" id="VKHS01001005">
    <property type="protein sequence ID" value="MBB0232552.1"/>
    <property type="molecule type" value="Genomic_DNA"/>
</dbReference>
<accession>A0A7W3XZ61</accession>
<proteinExistence type="predicted"/>
<evidence type="ECO:0000313" key="1">
    <source>
        <dbReference type="EMBL" id="MBB0232552.1"/>
    </source>
</evidence>
<gene>
    <name evidence="1" type="ORF">FOE67_24475</name>
</gene>
<keyword evidence="2" id="KW-1185">Reference proteome</keyword>